<evidence type="ECO:0000313" key="11">
    <source>
        <dbReference type="Proteomes" id="UP000605897"/>
    </source>
</evidence>
<evidence type="ECO:0000256" key="2">
    <source>
        <dbReference type="ARBA" id="ARBA00022448"/>
    </source>
</evidence>
<dbReference type="RefSeq" id="WP_229873983.1">
    <property type="nucleotide sequence ID" value="NZ_BNAU01000001.1"/>
</dbReference>
<feature type="transmembrane region" description="Helical" evidence="8">
    <location>
        <begin position="363"/>
        <end position="384"/>
    </location>
</feature>
<keyword evidence="7 8" id="KW-0472">Membrane</keyword>
<gene>
    <name evidence="10" type="primary">sfuB</name>
    <name evidence="10" type="ORF">GCM10017786_00950</name>
</gene>
<protein>
    <submittedName>
        <fullName evidence="10">Iron ABC transporter permease</fullName>
    </submittedName>
</protein>
<keyword evidence="2 8" id="KW-0813">Transport</keyword>
<sequence>MAAVVVAVLALLPLGFVTGYTISVGWTEVQRLVLRPRTGELLWNTVRLTGGCVLLCAAIGTGAAWLIERSALPGRRFWHVVLVAPLAIPAFVNSYGWVSLLPQATGYTGALLIVTLSYFPFVYLPVAASLRGLDPALEEVSYALGHGAWRTFWRVVLPQLKPALLGGCLLVALHLLAEFGALQMLRFPTFTTAIYDQYQSSYNGPAANMLATVLVLCCLLLLVAELRLRGRARYARIGTGVARPVPRVRLGWWTSPVLLGLGLLAALALAVPVGSLGYWLVTGASTDFDPGALVTAAASSLSLSAIAAVSTVVLAVPVGWLAVRHRGWLSTIVERSTYFGNALPGIVVALALVTIGIRAAPGLYQTTAMLVAGYVILFLPRAVVNVRAALAQAPPVLDDVAHSLGLSRLATLRRVTLPLIAPGLGAGAALVFIATVTELTATLLLAPTGTQTLATQFWSHSDSIAYGAAAPYAAAMVLLSAPAALLLTRDASRSTHP</sequence>
<comment type="similarity">
    <text evidence="8">Belongs to the binding-protein-dependent transport system permease family.</text>
</comment>
<proteinExistence type="inferred from homology"/>
<feature type="transmembrane region" description="Helical" evidence="8">
    <location>
        <begin position="205"/>
        <end position="224"/>
    </location>
</feature>
<feature type="transmembrane region" description="Helical" evidence="8">
    <location>
        <begin position="464"/>
        <end position="487"/>
    </location>
</feature>
<evidence type="ECO:0000256" key="5">
    <source>
        <dbReference type="ARBA" id="ARBA00022692"/>
    </source>
</evidence>
<name>A0ABQ3IDK4_9PSEU</name>
<dbReference type="Pfam" id="PF00528">
    <property type="entry name" value="BPD_transp_1"/>
    <property type="match status" value="2"/>
</dbReference>
<feature type="transmembrane region" description="Helical" evidence="8">
    <location>
        <begin position="43"/>
        <end position="65"/>
    </location>
</feature>
<feature type="transmembrane region" description="Helical" evidence="8">
    <location>
        <begin position="104"/>
        <end position="124"/>
    </location>
</feature>
<evidence type="ECO:0000256" key="7">
    <source>
        <dbReference type="ARBA" id="ARBA00023136"/>
    </source>
</evidence>
<keyword evidence="3" id="KW-1003">Cell membrane</keyword>
<keyword evidence="4" id="KW-0997">Cell inner membrane</keyword>
<dbReference type="PANTHER" id="PTHR43357">
    <property type="entry name" value="INNER MEMBRANE ABC TRANSPORTER PERMEASE PROTEIN YDCV"/>
    <property type="match status" value="1"/>
</dbReference>
<dbReference type="EMBL" id="BNAU01000001">
    <property type="protein sequence ID" value="GHE75871.1"/>
    <property type="molecule type" value="Genomic_DNA"/>
</dbReference>
<evidence type="ECO:0000256" key="4">
    <source>
        <dbReference type="ARBA" id="ARBA00022519"/>
    </source>
</evidence>
<dbReference type="CDD" id="cd06261">
    <property type="entry name" value="TM_PBP2"/>
    <property type="match status" value="2"/>
</dbReference>
<keyword evidence="11" id="KW-1185">Reference proteome</keyword>
<dbReference type="PANTHER" id="PTHR43357:SF3">
    <property type="entry name" value="FE(3+)-TRANSPORT SYSTEM PERMEASE PROTEIN FBPB 2"/>
    <property type="match status" value="1"/>
</dbReference>
<dbReference type="Gene3D" id="1.10.3720.10">
    <property type="entry name" value="MetI-like"/>
    <property type="match status" value="2"/>
</dbReference>
<keyword evidence="6 8" id="KW-1133">Transmembrane helix</keyword>
<evidence type="ECO:0000256" key="3">
    <source>
        <dbReference type="ARBA" id="ARBA00022475"/>
    </source>
</evidence>
<feature type="domain" description="ABC transmembrane type-1" evidence="9">
    <location>
        <begin position="42"/>
        <end position="227"/>
    </location>
</feature>
<dbReference type="PROSITE" id="PS50928">
    <property type="entry name" value="ABC_TM1"/>
    <property type="match status" value="2"/>
</dbReference>
<feature type="transmembrane region" description="Helical" evidence="8">
    <location>
        <begin position="257"/>
        <end position="281"/>
    </location>
</feature>
<feature type="transmembrane region" description="Helical" evidence="8">
    <location>
        <begin position="335"/>
        <end position="357"/>
    </location>
</feature>
<feature type="transmembrane region" description="Helical" evidence="8">
    <location>
        <begin position="163"/>
        <end position="185"/>
    </location>
</feature>
<keyword evidence="5 8" id="KW-0812">Transmembrane</keyword>
<evidence type="ECO:0000256" key="8">
    <source>
        <dbReference type="RuleBase" id="RU363032"/>
    </source>
</evidence>
<dbReference type="InterPro" id="IPR000515">
    <property type="entry name" value="MetI-like"/>
</dbReference>
<evidence type="ECO:0000313" key="10">
    <source>
        <dbReference type="EMBL" id="GHE75871.1"/>
    </source>
</evidence>
<reference evidence="11" key="1">
    <citation type="journal article" date="2019" name="Int. J. Syst. Evol. Microbiol.">
        <title>The Global Catalogue of Microorganisms (GCM) 10K type strain sequencing project: providing services to taxonomists for standard genome sequencing and annotation.</title>
        <authorList>
            <consortium name="The Broad Institute Genomics Platform"/>
            <consortium name="The Broad Institute Genome Sequencing Center for Infectious Disease"/>
            <person name="Wu L."/>
            <person name="Ma J."/>
        </authorList>
    </citation>
    <scope>NUCLEOTIDE SEQUENCE [LARGE SCALE GENOMIC DNA]</scope>
    <source>
        <strain evidence="11">CGMCC 4.7677</strain>
    </source>
</reference>
<evidence type="ECO:0000256" key="6">
    <source>
        <dbReference type="ARBA" id="ARBA00022989"/>
    </source>
</evidence>
<feature type="transmembrane region" description="Helical" evidence="8">
    <location>
        <begin position="301"/>
        <end position="323"/>
    </location>
</feature>
<feature type="transmembrane region" description="Helical" evidence="8">
    <location>
        <begin position="77"/>
        <end position="98"/>
    </location>
</feature>
<evidence type="ECO:0000256" key="1">
    <source>
        <dbReference type="ARBA" id="ARBA00004429"/>
    </source>
</evidence>
<evidence type="ECO:0000259" key="9">
    <source>
        <dbReference type="PROSITE" id="PS50928"/>
    </source>
</evidence>
<comment type="subcellular location">
    <subcellularLocation>
        <location evidence="1">Cell inner membrane</location>
        <topology evidence="1">Multi-pass membrane protein</topology>
    </subcellularLocation>
    <subcellularLocation>
        <location evidence="8">Cell membrane</location>
        <topology evidence="8">Multi-pass membrane protein</topology>
    </subcellularLocation>
</comment>
<dbReference type="InterPro" id="IPR035906">
    <property type="entry name" value="MetI-like_sf"/>
</dbReference>
<accession>A0ABQ3IDK4</accession>
<dbReference type="SUPFAM" id="SSF161098">
    <property type="entry name" value="MetI-like"/>
    <property type="match status" value="2"/>
</dbReference>
<comment type="caution">
    <text evidence="10">The sequence shown here is derived from an EMBL/GenBank/DDBJ whole genome shotgun (WGS) entry which is preliminary data.</text>
</comment>
<feature type="domain" description="ABC transmembrane type-1" evidence="9">
    <location>
        <begin position="297"/>
        <end position="487"/>
    </location>
</feature>
<feature type="transmembrane region" description="Helical" evidence="8">
    <location>
        <begin position="417"/>
        <end position="444"/>
    </location>
</feature>
<organism evidence="10 11">
    <name type="scientific">Amycolatopsis deserti</name>
    <dbReference type="NCBI Taxonomy" id="185696"/>
    <lineage>
        <taxon>Bacteria</taxon>
        <taxon>Bacillati</taxon>
        <taxon>Actinomycetota</taxon>
        <taxon>Actinomycetes</taxon>
        <taxon>Pseudonocardiales</taxon>
        <taxon>Pseudonocardiaceae</taxon>
        <taxon>Amycolatopsis</taxon>
    </lineage>
</organism>
<dbReference type="Proteomes" id="UP000605897">
    <property type="component" value="Unassembled WGS sequence"/>
</dbReference>